<name>A0AAQ4FH35_AMBAM</name>
<evidence type="ECO:0000313" key="4">
    <source>
        <dbReference type="EMBL" id="KAK8786644.1"/>
    </source>
</evidence>
<dbReference type="Pfam" id="PF00685">
    <property type="entry name" value="Sulfotransfer_1"/>
    <property type="match status" value="1"/>
</dbReference>
<organism evidence="4 5">
    <name type="scientific">Amblyomma americanum</name>
    <name type="common">Lone star tick</name>
    <dbReference type="NCBI Taxonomy" id="6943"/>
    <lineage>
        <taxon>Eukaryota</taxon>
        <taxon>Metazoa</taxon>
        <taxon>Ecdysozoa</taxon>
        <taxon>Arthropoda</taxon>
        <taxon>Chelicerata</taxon>
        <taxon>Arachnida</taxon>
        <taxon>Acari</taxon>
        <taxon>Parasitiformes</taxon>
        <taxon>Ixodida</taxon>
        <taxon>Ixodoidea</taxon>
        <taxon>Ixodidae</taxon>
        <taxon>Amblyomminae</taxon>
        <taxon>Amblyomma</taxon>
    </lineage>
</organism>
<protein>
    <recommendedName>
        <fullName evidence="3">Sulfotransferase domain-containing protein</fullName>
    </recommendedName>
</protein>
<sequence>MYYSLYAYEEPLYLAQEGDIVLVSYPGSGVHWVQQMVQLILNSGQSALNYAEFMGRTPIMELSGIKQGLDEEVVPSGPRTLRTHFQILRACGVSHSKAKYVYVARNPWDCCVSLYHRIKSSPKPASFAPRTFDDFFKIFVEGKFSFGEYFDHVLCGYDRREDHNVFFVTFEDLKADREAVALKLAYFLGEEYGDALEDREVFANVCEKSSFEYMKEVYGLPVRVPDTSTTTESATASDIRLDGEFCRILRAGKVNDWKGHFTLDHRDRMRERIAEKTRGSNLMSLWKLESKYKCLTVCS</sequence>
<dbReference type="AlphaFoldDB" id="A0AAQ4FH35"/>
<dbReference type="EMBL" id="JARKHS020002548">
    <property type="protein sequence ID" value="KAK8786644.1"/>
    <property type="molecule type" value="Genomic_DNA"/>
</dbReference>
<dbReference type="InterPro" id="IPR027417">
    <property type="entry name" value="P-loop_NTPase"/>
</dbReference>
<dbReference type="Gene3D" id="3.40.50.300">
    <property type="entry name" value="P-loop containing nucleotide triphosphate hydrolases"/>
    <property type="match status" value="1"/>
</dbReference>
<evidence type="ECO:0000313" key="5">
    <source>
        <dbReference type="Proteomes" id="UP001321473"/>
    </source>
</evidence>
<accession>A0AAQ4FH35</accession>
<keyword evidence="2" id="KW-0808">Transferase</keyword>
<evidence type="ECO:0000256" key="2">
    <source>
        <dbReference type="ARBA" id="ARBA00022679"/>
    </source>
</evidence>
<dbReference type="Proteomes" id="UP001321473">
    <property type="component" value="Unassembled WGS sequence"/>
</dbReference>
<proteinExistence type="inferred from homology"/>
<dbReference type="InterPro" id="IPR000863">
    <property type="entry name" value="Sulfotransferase_dom"/>
</dbReference>
<feature type="domain" description="Sulfotransferase" evidence="3">
    <location>
        <begin position="18"/>
        <end position="280"/>
    </location>
</feature>
<evidence type="ECO:0000256" key="1">
    <source>
        <dbReference type="ARBA" id="ARBA00005771"/>
    </source>
</evidence>
<dbReference type="SUPFAM" id="SSF52540">
    <property type="entry name" value="P-loop containing nucleoside triphosphate hydrolases"/>
    <property type="match status" value="1"/>
</dbReference>
<dbReference type="GO" id="GO:0008146">
    <property type="term" value="F:sulfotransferase activity"/>
    <property type="evidence" value="ECO:0007669"/>
    <property type="project" value="InterPro"/>
</dbReference>
<dbReference type="PANTHER" id="PTHR11783">
    <property type="entry name" value="SULFOTRANSFERASE SULT"/>
    <property type="match status" value="1"/>
</dbReference>
<keyword evidence="5" id="KW-1185">Reference proteome</keyword>
<comment type="caution">
    <text evidence="4">The sequence shown here is derived from an EMBL/GenBank/DDBJ whole genome shotgun (WGS) entry which is preliminary data.</text>
</comment>
<reference evidence="4 5" key="1">
    <citation type="journal article" date="2023" name="Arcadia Sci">
        <title>De novo assembly of a long-read Amblyomma americanum tick genome.</title>
        <authorList>
            <person name="Chou S."/>
            <person name="Poskanzer K.E."/>
            <person name="Rollins M."/>
            <person name="Thuy-Boun P.S."/>
        </authorList>
    </citation>
    <scope>NUCLEOTIDE SEQUENCE [LARGE SCALE GENOMIC DNA]</scope>
    <source>
        <strain evidence="4">F_SG_1</strain>
        <tissue evidence="4">Salivary glands</tissue>
    </source>
</reference>
<gene>
    <name evidence="4" type="ORF">V5799_023582</name>
</gene>
<comment type="similarity">
    <text evidence="1">Belongs to the sulfotransferase 1 family.</text>
</comment>
<evidence type="ECO:0000259" key="3">
    <source>
        <dbReference type="Pfam" id="PF00685"/>
    </source>
</evidence>